<dbReference type="EMBL" id="JBHSQH010000001">
    <property type="protein sequence ID" value="MFC5973310.1"/>
    <property type="molecule type" value="Genomic_DNA"/>
</dbReference>
<proteinExistence type="predicted"/>
<accession>A0ABD5RRS7</accession>
<reference evidence="2 3" key="1">
    <citation type="journal article" date="2019" name="Int. J. Syst. Evol. Microbiol.">
        <title>The Global Catalogue of Microorganisms (GCM) 10K type strain sequencing project: providing services to taxonomists for standard genome sequencing and annotation.</title>
        <authorList>
            <consortium name="The Broad Institute Genomics Platform"/>
            <consortium name="The Broad Institute Genome Sequencing Center for Infectious Disease"/>
            <person name="Wu L."/>
            <person name="Ma J."/>
        </authorList>
    </citation>
    <scope>NUCLEOTIDE SEQUENCE [LARGE SCALE GENOMIC DNA]</scope>
    <source>
        <strain evidence="2 3">CGMCC 1.12543</strain>
    </source>
</reference>
<gene>
    <name evidence="2" type="ORF">ACFPYI_18425</name>
</gene>
<protein>
    <submittedName>
        <fullName evidence="2">HalOD1 output domain-containing protein</fullName>
    </submittedName>
</protein>
<sequence>MSELETHFDPAVDLPSDVLVRAIAVAENVDPTSLTPLAYSVDPDALDAVVCRDRGTTVRFPYEGYRVVVSASGTIELFATD</sequence>
<evidence type="ECO:0000313" key="3">
    <source>
        <dbReference type="Proteomes" id="UP001596099"/>
    </source>
</evidence>
<dbReference type="InterPro" id="IPR040624">
    <property type="entry name" value="HalOD1"/>
</dbReference>
<evidence type="ECO:0000313" key="2">
    <source>
        <dbReference type="EMBL" id="MFC5973310.1"/>
    </source>
</evidence>
<dbReference type="Pfam" id="PF18545">
    <property type="entry name" value="HalOD1"/>
    <property type="match status" value="1"/>
</dbReference>
<dbReference type="AlphaFoldDB" id="A0ABD5RRS7"/>
<evidence type="ECO:0000259" key="1">
    <source>
        <dbReference type="Pfam" id="PF18545"/>
    </source>
</evidence>
<feature type="domain" description="Halobacterial output" evidence="1">
    <location>
        <begin position="15"/>
        <end position="76"/>
    </location>
</feature>
<comment type="caution">
    <text evidence="2">The sequence shown here is derived from an EMBL/GenBank/DDBJ whole genome shotgun (WGS) entry which is preliminary data.</text>
</comment>
<name>A0ABD5RRS7_9EURY</name>
<dbReference type="Proteomes" id="UP001596099">
    <property type="component" value="Unassembled WGS sequence"/>
</dbReference>
<keyword evidence="3" id="KW-1185">Reference proteome</keyword>
<organism evidence="2 3">
    <name type="scientific">Halomarina salina</name>
    <dbReference type="NCBI Taxonomy" id="1872699"/>
    <lineage>
        <taxon>Archaea</taxon>
        <taxon>Methanobacteriati</taxon>
        <taxon>Methanobacteriota</taxon>
        <taxon>Stenosarchaea group</taxon>
        <taxon>Halobacteria</taxon>
        <taxon>Halobacteriales</taxon>
        <taxon>Natronomonadaceae</taxon>
        <taxon>Halomarina</taxon>
    </lineage>
</organism>
<dbReference type="RefSeq" id="WP_379751878.1">
    <property type="nucleotide sequence ID" value="NZ_JBHSQH010000001.1"/>
</dbReference>